<dbReference type="Proteomes" id="UP000252884">
    <property type="component" value="Unassembled WGS sequence"/>
</dbReference>
<evidence type="ECO:0000256" key="2">
    <source>
        <dbReference type="ARBA" id="ARBA00023125"/>
    </source>
</evidence>
<dbReference type="RefSeq" id="WP_114468851.1">
    <property type="nucleotide sequence ID" value="NZ_QPJK01000004.1"/>
</dbReference>
<feature type="domain" description="HTH lacI-type" evidence="4">
    <location>
        <begin position="18"/>
        <end position="72"/>
    </location>
</feature>
<evidence type="ECO:0000313" key="6">
    <source>
        <dbReference type="Proteomes" id="UP000252884"/>
    </source>
</evidence>
<keyword evidence="6" id="KW-1185">Reference proteome</keyword>
<dbReference type="GO" id="GO:0003700">
    <property type="term" value="F:DNA-binding transcription factor activity"/>
    <property type="evidence" value="ECO:0007669"/>
    <property type="project" value="TreeGrafter"/>
</dbReference>
<accession>A0A368XUM0</accession>
<dbReference type="Pfam" id="PF00356">
    <property type="entry name" value="LacI"/>
    <property type="match status" value="1"/>
</dbReference>
<dbReference type="AlphaFoldDB" id="A0A368XUM0"/>
<reference evidence="5 6" key="1">
    <citation type="submission" date="2018-07" db="EMBL/GenBank/DDBJ databases">
        <title>Genomic Encyclopedia of Type Strains, Phase IV (KMG-IV): sequencing the most valuable type-strain genomes for metagenomic binning, comparative biology and taxonomic classification.</title>
        <authorList>
            <person name="Goeker M."/>
        </authorList>
    </citation>
    <scope>NUCLEOTIDE SEQUENCE [LARGE SCALE GENOMIC DNA]</scope>
    <source>
        <strain evidence="5 6">DSM 21634</strain>
    </source>
</reference>
<dbReference type="SUPFAM" id="SSF47413">
    <property type="entry name" value="lambda repressor-like DNA-binding domains"/>
    <property type="match status" value="1"/>
</dbReference>
<keyword evidence="2" id="KW-0238">DNA-binding</keyword>
<dbReference type="SUPFAM" id="SSF53822">
    <property type="entry name" value="Periplasmic binding protein-like I"/>
    <property type="match status" value="1"/>
</dbReference>
<protein>
    <submittedName>
        <fullName evidence="5">LacI family transcriptional regulator</fullName>
    </submittedName>
</protein>
<sequence length="349" mass="35944">MPLPSSSAAVPGTPPRSASLADVAALAGVSAGTVSRALSRPDMLSEATRTRVLAAAERLGYVANGAARALAMRRTFTVGAIVPRFGRSSFPTMVQALEATLAAAGYTLLLSAPERERGHDPALLRALLERGVDAVALLGADQPPAMFAALAAHRRPFVLLWAEHSAEGPCVGFDEADAGAQLIAHLAGLGHRSIGILSGSTVDNERAQRRLRGLTAAIARHGLQLHPAAVVETETGFAQGFAAMQALRARRTPVTAVVCANDYLAAGALSALDQAGVAVPAQMSVASFNDNDFSAFLHPPLTTVRLPIQEIGEQAGRLLLASLRGDAPPGNPLLPVTLVVRASTGPAPG</sequence>
<dbReference type="EMBL" id="QPJK01000004">
    <property type="protein sequence ID" value="RCW71653.1"/>
    <property type="molecule type" value="Genomic_DNA"/>
</dbReference>
<dbReference type="Gene3D" id="3.40.50.2300">
    <property type="match status" value="2"/>
</dbReference>
<proteinExistence type="predicted"/>
<dbReference type="InterPro" id="IPR046335">
    <property type="entry name" value="LacI/GalR-like_sensor"/>
</dbReference>
<evidence type="ECO:0000313" key="5">
    <source>
        <dbReference type="EMBL" id="RCW71653.1"/>
    </source>
</evidence>
<dbReference type="Pfam" id="PF13377">
    <property type="entry name" value="Peripla_BP_3"/>
    <property type="match status" value="1"/>
</dbReference>
<dbReference type="PROSITE" id="PS50932">
    <property type="entry name" value="HTH_LACI_2"/>
    <property type="match status" value="1"/>
</dbReference>
<dbReference type="InterPro" id="IPR010982">
    <property type="entry name" value="Lambda_DNA-bd_dom_sf"/>
</dbReference>
<evidence type="ECO:0000256" key="1">
    <source>
        <dbReference type="ARBA" id="ARBA00023015"/>
    </source>
</evidence>
<dbReference type="OrthoDB" id="8770688at2"/>
<dbReference type="InterPro" id="IPR000843">
    <property type="entry name" value="HTH_LacI"/>
</dbReference>
<dbReference type="PANTHER" id="PTHR30146">
    <property type="entry name" value="LACI-RELATED TRANSCRIPTIONAL REPRESSOR"/>
    <property type="match status" value="1"/>
</dbReference>
<dbReference type="PROSITE" id="PS00356">
    <property type="entry name" value="HTH_LACI_1"/>
    <property type="match status" value="1"/>
</dbReference>
<organism evidence="5 6">
    <name type="scientific">Pseudorhodoferax soli</name>
    <dbReference type="NCBI Taxonomy" id="545864"/>
    <lineage>
        <taxon>Bacteria</taxon>
        <taxon>Pseudomonadati</taxon>
        <taxon>Pseudomonadota</taxon>
        <taxon>Betaproteobacteria</taxon>
        <taxon>Burkholderiales</taxon>
        <taxon>Comamonadaceae</taxon>
    </lineage>
</organism>
<keyword evidence="1" id="KW-0805">Transcription regulation</keyword>
<dbReference type="Gene3D" id="1.10.260.40">
    <property type="entry name" value="lambda repressor-like DNA-binding domains"/>
    <property type="match status" value="1"/>
</dbReference>
<comment type="caution">
    <text evidence="5">The sequence shown here is derived from an EMBL/GenBank/DDBJ whole genome shotgun (WGS) entry which is preliminary data.</text>
</comment>
<name>A0A368XUM0_9BURK</name>
<dbReference type="InterPro" id="IPR028082">
    <property type="entry name" value="Peripla_BP_I"/>
</dbReference>
<evidence type="ECO:0000256" key="3">
    <source>
        <dbReference type="ARBA" id="ARBA00023163"/>
    </source>
</evidence>
<dbReference type="CDD" id="cd01392">
    <property type="entry name" value="HTH_LacI"/>
    <property type="match status" value="1"/>
</dbReference>
<keyword evidence="3" id="KW-0804">Transcription</keyword>
<dbReference type="PANTHER" id="PTHR30146:SF109">
    <property type="entry name" value="HTH-TYPE TRANSCRIPTIONAL REGULATOR GALS"/>
    <property type="match status" value="1"/>
</dbReference>
<gene>
    <name evidence="5" type="ORF">DES41_104473</name>
</gene>
<evidence type="ECO:0000259" key="4">
    <source>
        <dbReference type="PROSITE" id="PS50932"/>
    </source>
</evidence>
<dbReference type="SMART" id="SM00354">
    <property type="entry name" value="HTH_LACI"/>
    <property type="match status" value="1"/>
</dbReference>
<dbReference type="GO" id="GO:0000976">
    <property type="term" value="F:transcription cis-regulatory region binding"/>
    <property type="evidence" value="ECO:0007669"/>
    <property type="project" value="TreeGrafter"/>
</dbReference>